<sequence length="196" mass="20868">MATSFALPPPTMTHADGDDDCDADGGYDDGTGSALVASRSLVFTVVGRRWSTAHVLLASGTHLSIVNSTLVSQLDARGVDCQVRAIASLELQSGNLWCLYDVACVDTALPPMVIVARSLLQRLRYSTAERCGKPIVGLAALRLTVLPSIANARFDSCATPRTDGCAVPPVSPPFSHRPYPPSRVLMRPPARCHPFP</sequence>
<proteinExistence type="predicted"/>
<dbReference type="EMBL" id="KK583279">
    <property type="protein sequence ID" value="KDO21842.1"/>
    <property type="molecule type" value="Genomic_DNA"/>
</dbReference>
<dbReference type="KEGG" id="spar:SPRG_12343"/>
<dbReference type="Proteomes" id="UP000030745">
    <property type="component" value="Unassembled WGS sequence"/>
</dbReference>
<accession>A0A067C4V7</accession>
<dbReference type="VEuPathDB" id="FungiDB:SPRG_12343"/>
<dbReference type="AlphaFoldDB" id="A0A067C4V7"/>
<evidence type="ECO:0000313" key="3">
    <source>
        <dbReference type="Proteomes" id="UP000030745"/>
    </source>
</evidence>
<reference evidence="2 3" key="1">
    <citation type="journal article" date="2013" name="PLoS Genet.">
        <title>Distinctive expansion of potential virulence genes in the genome of the oomycete fish pathogen Saprolegnia parasitica.</title>
        <authorList>
            <person name="Jiang R.H."/>
            <person name="de Bruijn I."/>
            <person name="Haas B.J."/>
            <person name="Belmonte R."/>
            <person name="Lobach L."/>
            <person name="Christie J."/>
            <person name="van den Ackerveken G."/>
            <person name="Bottin A."/>
            <person name="Bulone V."/>
            <person name="Diaz-Moreno S.M."/>
            <person name="Dumas B."/>
            <person name="Fan L."/>
            <person name="Gaulin E."/>
            <person name="Govers F."/>
            <person name="Grenville-Briggs L.J."/>
            <person name="Horner N.R."/>
            <person name="Levin J.Z."/>
            <person name="Mammella M."/>
            <person name="Meijer H.J."/>
            <person name="Morris P."/>
            <person name="Nusbaum C."/>
            <person name="Oome S."/>
            <person name="Phillips A.J."/>
            <person name="van Rooyen D."/>
            <person name="Rzeszutek E."/>
            <person name="Saraiva M."/>
            <person name="Secombes C.J."/>
            <person name="Seidl M.F."/>
            <person name="Snel B."/>
            <person name="Stassen J.H."/>
            <person name="Sykes S."/>
            <person name="Tripathy S."/>
            <person name="van den Berg H."/>
            <person name="Vega-Arreguin J.C."/>
            <person name="Wawra S."/>
            <person name="Young S.K."/>
            <person name="Zeng Q."/>
            <person name="Dieguez-Uribeondo J."/>
            <person name="Russ C."/>
            <person name="Tyler B.M."/>
            <person name="van West P."/>
        </authorList>
    </citation>
    <scope>NUCLEOTIDE SEQUENCE [LARGE SCALE GENOMIC DNA]</scope>
    <source>
        <strain evidence="2 3">CBS 223.65</strain>
    </source>
</reference>
<dbReference type="GeneID" id="24134308"/>
<gene>
    <name evidence="2" type="ORF">SPRG_12343</name>
</gene>
<protein>
    <submittedName>
        <fullName evidence="2">Uncharacterized protein</fullName>
    </submittedName>
</protein>
<organism evidence="2 3">
    <name type="scientific">Saprolegnia parasitica (strain CBS 223.65)</name>
    <dbReference type="NCBI Taxonomy" id="695850"/>
    <lineage>
        <taxon>Eukaryota</taxon>
        <taxon>Sar</taxon>
        <taxon>Stramenopiles</taxon>
        <taxon>Oomycota</taxon>
        <taxon>Saprolegniomycetes</taxon>
        <taxon>Saprolegniales</taxon>
        <taxon>Saprolegniaceae</taxon>
        <taxon>Saprolegnia</taxon>
    </lineage>
</organism>
<evidence type="ECO:0000256" key="1">
    <source>
        <dbReference type="SAM" id="MobiDB-lite"/>
    </source>
</evidence>
<feature type="region of interest" description="Disordered" evidence="1">
    <location>
        <begin position="1"/>
        <end position="23"/>
    </location>
</feature>
<name>A0A067C4V7_SAPPC</name>
<evidence type="ECO:0000313" key="2">
    <source>
        <dbReference type="EMBL" id="KDO21842.1"/>
    </source>
</evidence>
<dbReference type="RefSeq" id="XP_012207400.1">
    <property type="nucleotide sequence ID" value="XM_012352010.1"/>
</dbReference>
<keyword evidence="3" id="KW-1185">Reference proteome</keyword>